<name>A0A1J5U9B4_9GAMM</name>
<gene>
    <name evidence="1" type="ORF">BGC33_06530</name>
</gene>
<reference evidence="2" key="1">
    <citation type="submission" date="2016-09" db="EMBL/GenBank/DDBJ databases">
        <title>Genome Sequence of Bathymodiolus thermophilus sulfur-oxidizing gill endosymbiont.</title>
        <authorList>
            <person name="Ponnudurai R."/>
            <person name="Kleiner M."/>
            <person name="Sayavedra L."/>
            <person name="Thuermer A."/>
            <person name="Felbeck H."/>
            <person name="Schlueter R."/>
            <person name="Schweder T."/>
            <person name="Markert S."/>
        </authorList>
    </citation>
    <scope>NUCLEOTIDE SEQUENCE [LARGE SCALE GENOMIC DNA]</scope>
    <source>
        <strain evidence="2">BAT/CrabSpa'14</strain>
    </source>
</reference>
<comment type="caution">
    <text evidence="1">The sequence shown here is derived from an EMBL/GenBank/DDBJ whole genome shotgun (WGS) entry which is preliminary data.</text>
</comment>
<accession>A0A1J5U9B4</accession>
<evidence type="ECO:0000313" key="1">
    <source>
        <dbReference type="EMBL" id="OIR25430.1"/>
    </source>
</evidence>
<dbReference type="AlphaFoldDB" id="A0A1J5U9B4"/>
<dbReference type="EMBL" id="MIQH01000330">
    <property type="protein sequence ID" value="OIR25430.1"/>
    <property type="molecule type" value="Genomic_DNA"/>
</dbReference>
<proteinExistence type="predicted"/>
<protein>
    <submittedName>
        <fullName evidence="1">Uncharacterized protein</fullName>
    </submittedName>
</protein>
<dbReference type="Proteomes" id="UP000182798">
    <property type="component" value="Unassembled WGS sequence"/>
</dbReference>
<sequence length="63" mass="7410">MANFRDTRFDLFFYNKQTLAPPRRKAVNSLPIFTHSFANMDNLLDTVPQTLALKIKVRYSPYD</sequence>
<evidence type="ECO:0000313" key="2">
    <source>
        <dbReference type="Proteomes" id="UP000182798"/>
    </source>
</evidence>
<organism evidence="1 2">
    <name type="scientific">Bathymodiolus thermophilus thioautotrophic gill symbiont</name>
    <dbReference type="NCBI Taxonomy" id="2360"/>
    <lineage>
        <taxon>Bacteria</taxon>
        <taxon>Pseudomonadati</taxon>
        <taxon>Pseudomonadota</taxon>
        <taxon>Gammaproteobacteria</taxon>
        <taxon>sulfur-oxidizing symbionts</taxon>
    </lineage>
</organism>